<reference evidence="2" key="1">
    <citation type="submission" date="2021-01" db="EMBL/GenBank/DDBJ databases">
        <authorList>
            <person name="Corre E."/>
            <person name="Pelletier E."/>
            <person name="Niang G."/>
            <person name="Scheremetjew M."/>
            <person name="Finn R."/>
            <person name="Kale V."/>
            <person name="Holt S."/>
            <person name="Cochrane G."/>
            <person name="Meng A."/>
            <person name="Brown T."/>
            <person name="Cohen L."/>
        </authorList>
    </citation>
    <scope>NUCLEOTIDE SEQUENCE</scope>
    <source>
        <strain evidence="2">CCMP2058</strain>
    </source>
</reference>
<dbReference type="InterPro" id="IPR011989">
    <property type="entry name" value="ARM-like"/>
</dbReference>
<feature type="compositionally biased region" description="Basic residues" evidence="1">
    <location>
        <begin position="188"/>
        <end position="201"/>
    </location>
</feature>
<protein>
    <recommendedName>
        <fullName evidence="3">Condensin complex subunit 1</fullName>
    </recommendedName>
</protein>
<sequence>MGRIEGVPLGGIISALVYRARVDSRVFLQVITAVRDISETRATEITDGKFSELIDEIIEKGLSHSFPRVRAVTVEVLGMIYGKIKISDVMCVLYEFLTDSNSIVRRTVIETCLSLLPIQNPKASKPMESTQSSRIFVSLFNRLVPLLSEASEPDPRVRIQAVKLVFKIANLFPEHPIYDPSDTTGLKKMPKKGKGNNRFKNRNNGQGHAEGAADTLSNYAFSSLCRSAMDRDVNVRAKAAGILGRIHKVKPSRVRQSLTKKIVKTHKYNSKNQEECWPGLNISRQLWAGALRHAWEDEFVSVRLGAVSSIATLAYSAAHGGDCTSHCHNNSNYKLRRRITRGMVYREGKVYPLSTDHLYILNACGEVLFELALDPDKEVRRSALAGACRIAGRLQLGKDHLKSILLSTNDSEVSVRMQAYRVISKVQYSSPIHLASAVRTLARSLPLDASRLDSDESRGIIKALETIGKRHAGMFLAATKAESAPGVLSADDKEGLARELARDGSKTVTGRRIGIYCALVASGDLYLFPSRVQDAFVSTQSVWESLR</sequence>
<proteinExistence type="predicted"/>
<gene>
    <name evidence="2" type="ORF">LAMO00422_LOCUS9975</name>
</gene>
<name>A0A7S0H1B6_9EUKA</name>
<dbReference type="SUPFAM" id="SSF48371">
    <property type="entry name" value="ARM repeat"/>
    <property type="match status" value="1"/>
</dbReference>
<evidence type="ECO:0008006" key="3">
    <source>
        <dbReference type="Google" id="ProtNLM"/>
    </source>
</evidence>
<dbReference type="InterPro" id="IPR016024">
    <property type="entry name" value="ARM-type_fold"/>
</dbReference>
<dbReference type="PANTHER" id="PTHR20938">
    <property type="entry name" value="INTEGRATOR COMPLEX SUBUNIT 4"/>
    <property type="match status" value="1"/>
</dbReference>
<dbReference type="PANTHER" id="PTHR20938:SF0">
    <property type="entry name" value="INTEGRATOR COMPLEX SUBUNIT 4"/>
    <property type="match status" value="1"/>
</dbReference>
<accession>A0A7S0H1B6</accession>
<organism evidence="2">
    <name type="scientific">Amorphochlora amoebiformis</name>
    <dbReference type="NCBI Taxonomy" id="1561963"/>
    <lineage>
        <taxon>Eukaryota</taxon>
        <taxon>Sar</taxon>
        <taxon>Rhizaria</taxon>
        <taxon>Cercozoa</taxon>
        <taxon>Chlorarachniophyceae</taxon>
        <taxon>Amorphochlora</taxon>
    </lineage>
</organism>
<dbReference type="AlphaFoldDB" id="A0A7S0H1B6"/>
<evidence type="ECO:0000256" key="1">
    <source>
        <dbReference type="SAM" id="MobiDB-lite"/>
    </source>
</evidence>
<dbReference type="EMBL" id="HBEM01014475">
    <property type="protein sequence ID" value="CAD8449354.1"/>
    <property type="molecule type" value="Transcribed_RNA"/>
</dbReference>
<dbReference type="Gene3D" id="1.25.10.10">
    <property type="entry name" value="Leucine-rich Repeat Variant"/>
    <property type="match status" value="2"/>
</dbReference>
<evidence type="ECO:0000313" key="2">
    <source>
        <dbReference type="EMBL" id="CAD8449354.1"/>
    </source>
</evidence>
<feature type="region of interest" description="Disordered" evidence="1">
    <location>
        <begin position="182"/>
        <end position="211"/>
    </location>
</feature>